<evidence type="ECO:0000313" key="8">
    <source>
        <dbReference type="EMBL" id="EMG48889.1"/>
    </source>
</evidence>
<dbReference type="GO" id="GO:0008270">
    <property type="term" value="F:zinc ion binding"/>
    <property type="evidence" value="ECO:0007669"/>
    <property type="project" value="InterPro"/>
</dbReference>
<dbReference type="eggNOG" id="KOG0023">
    <property type="taxonomic scope" value="Eukaryota"/>
</dbReference>
<dbReference type="HOGENOM" id="CLU_026673_11_2_1"/>
<dbReference type="GO" id="GO:0004022">
    <property type="term" value="F:alcohol dehydrogenase (NAD+) activity"/>
    <property type="evidence" value="ECO:0007669"/>
    <property type="project" value="TreeGrafter"/>
</dbReference>
<dbReference type="InterPro" id="IPR036291">
    <property type="entry name" value="NAD(P)-bd_dom_sf"/>
</dbReference>
<keyword evidence="4 6" id="KW-0862">Zinc</keyword>
<accession>M3K2C3</accession>
<dbReference type="Proteomes" id="UP000011777">
    <property type="component" value="Unassembled WGS sequence"/>
</dbReference>
<proteinExistence type="inferred from homology"/>
<evidence type="ECO:0000259" key="7">
    <source>
        <dbReference type="SMART" id="SM00829"/>
    </source>
</evidence>
<dbReference type="InterPro" id="IPR013149">
    <property type="entry name" value="ADH-like_C"/>
</dbReference>
<sequence>MSLFFKRLLLPSTLKSSLIAPISTSIRVRTMSIPSTQYGFFYTKEKGLTLKQDLPVPKPAAGQLLMKVDAVGLCHSDLHVIYEGLDCGDNYVMGHEIAGTVAALGAEVDGFAVGDRVACVGPNGCGICKHCLKGEDNVCKKAFGDWFGLGSDGGYEEYLLVRRPRNLVKIPDNVTTEEAAAITDAVLTPYHAIKVAGVGPTTNLLIVGAGGLGGNAIQVAKAFGATVTVLDKKDKAREQAKSLGADNVYDELPSSVEPGSFDVCIDFVSVQATYDLCQTYCEPKGIIIPVGLGASSLSINLGDLDLREIRVLGSFWGTSLDLREAFELAAQGKVKPIVAHAELKELPEYLEKLKKGAYEGRVVFHP</sequence>
<dbReference type="PANTHER" id="PTHR42940:SF8">
    <property type="entry name" value="VACUOLAR PROTEIN SORTING-ASSOCIATED PROTEIN 11"/>
    <property type="match status" value="1"/>
</dbReference>
<dbReference type="SMART" id="SM00829">
    <property type="entry name" value="PKS_ER"/>
    <property type="match status" value="1"/>
</dbReference>
<evidence type="ECO:0000256" key="4">
    <source>
        <dbReference type="ARBA" id="ARBA00022833"/>
    </source>
</evidence>
<evidence type="ECO:0000256" key="1">
    <source>
        <dbReference type="ARBA" id="ARBA00001947"/>
    </source>
</evidence>
<reference evidence="8 9" key="1">
    <citation type="submission" date="2013-02" db="EMBL/GenBank/DDBJ databases">
        <title>Genome sequence of Candida maltosa Xu316, a potential industrial strain for xylitol and ethanol production.</title>
        <authorList>
            <person name="Yu J."/>
            <person name="Wang Q."/>
            <person name="Geng X."/>
            <person name="Bao W."/>
            <person name="He P."/>
            <person name="Cai J."/>
        </authorList>
    </citation>
    <scope>NUCLEOTIDE SEQUENCE [LARGE SCALE GENOMIC DNA]</scope>
    <source>
        <strain evidence="9">Xu316</strain>
    </source>
</reference>
<dbReference type="OrthoDB" id="1879366at2759"/>
<comment type="caution">
    <text evidence="8">The sequence shown here is derived from an EMBL/GenBank/DDBJ whole genome shotgun (WGS) entry which is preliminary data.</text>
</comment>
<gene>
    <name evidence="8" type="ORF">G210_0464</name>
</gene>
<evidence type="ECO:0000256" key="5">
    <source>
        <dbReference type="ARBA" id="ARBA00023002"/>
    </source>
</evidence>
<feature type="domain" description="Enoyl reductase (ER)" evidence="7">
    <location>
        <begin position="47"/>
        <end position="364"/>
    </location>
</feature>
<dbReference type="Pfam" id="PF00107">
    <property type="entry name" value="ADH_zinc_N"/>
    <property type="match status" value="1"/>
</dbReference>
<dbReference type="GO" id="GO:0005737">
    <property type="term" value="C:cytoplasm"/>
    <property type="evidence" value="ECO:0007669"/>
    <property type="project" value="TreeGrafter"/>
</dbReference>
<keyword evidence="5" id="KW-0560">Oxidoreductase</keyword>
<dbReference type="AlphaFoldDB" id="M3K2C3"/>
<dbReference type="InterPro" id="IPR013154">
    <property type="entry name" value="ADH-like_N"/>
</dbReference>
<dbReference type="SUPFAM" id="SSF50129">
    <property type="entry name" value="GroES-like"/>
    <property type="match status" value="1"/>
</dbReference>
<organism evidence="8 9">
    <name type="scientific">Candida maltosa (strain Xu316)</name>
    <name type="common">Yeast</name>
    <dbReference type="NCBI Taxonomy" id="1245528"/>
    <lineage>
        <taxon>Eukaryota</taxon>
        <taxon>Fungi</taxon>
        <taxon>Dikarya</taxon>
        <taxon>Ascomycota</taxon>
        <taxon>Saccharomycotina</taxon>
        <taxon>Pichiomycetes</taxon>
        <taxon>Debaryomycetaceae</taxon>
        <taxon>Candida/Lodderomyces clade</taxon>
        <taxon>Candida</taxon>
    </lineage>
</organism>
<evidence type="ECO:0000313" key="9">
    <source>
        <dbReference type="Proteomes" id="UP000011777"/>
    </source>
</evidence>
<dbReference type="STRING" id="1245528.M3K2C3"/>
<evidence type="ECO:0000256" key="6">
    <source>
        <dbReference type="RuleBase" id="RU361277"/>
    </source>
</evidence>
<evidence type="ECO:0000256" key="2">
    <source>
        <dbReference type="ARBA" id="ARBA00008072"/>
    </source>
</evidence>
<dbReference type="InterPro" id="IPR020843">
    <property type="entry name" value="ER"/>
</dbReference>
<protein>
    <submittedName>
        <fullName evidence="8">NADP-dependent alcohol dehydrogenase, putative</fullName>
    </submittedName>
</protein>
<dbReference type="SUPFAM" id="SSF51735">
    <property type="entry name" value="NAD(P)-binding Rossmann-fold domains"/>
    <property type="match status" value="1"/>
</dbReference>
<dbReference type="Pfam" id="PF08240">
    <property type="entry name" value="ADH_N"/>
    <property type="match status" value="1"/>
</dbReference>
<keyword evidence="3 6" id="KW-0479">Metal-binding</keyword>
<dbReference type="OMA" id="LRIQLMA"/>
<dbReference type="FunFam" id="3.90.180.10:FF:000047">
    <property type="entry name" value="(R)-specific carbonyl reductase"/>
    <property type="match status" value="1"/>
</dbReference>
<dbReference type="PANTHER" id="PTHR42940">
    <property type="entry name" value="ALCOHOL DEHYDROGENASE 1-RELATED"/>
    <property type="match status" value="1"/>
</dbReference>
<evidence type="ECO:0000256" key="3">
    <source>
        <dbReference type="ARBA" id="ARBA00022723"/>
    </source>
</evidence>
<keyword evidence="9" id="KW-1185">Reference proteome</keyword>
<dbReference type="InterPro" id="IPR002328">
    <property type="entry name" value="ADH_Zn_CS"/>
</dbReference>
<comment type="cofactor">
    <cofactor evidence="1 6">
        <name>Zn(2+)</name>
        <dbReference type="ChEBI" id="CHEBI:29105"/>
    </cofactor>
</comment>
<dbReference type="Gene3D" id="3.90.180.10">
    <property type="entry name" value="Medium-chain alcohol dehydrogenases, catalytic domain"/>
    <property type="match status" value="1"/>
</dbReference>
<name>M3K2C3_CANMX</name>
<dbReference type="CDD" id="cd08254">
    <property type="entry name" value="hydroxyacyl_CoA_DH"/>
    <property type="match status" value="1"/>
</dbReference>
<dbReference type="PROSITE" id="PS00059">
    <property type="entry name" value="ADH_ZINC"/>
    <property type="match status" value="1"/>
</dbReference>
<dbReference type="InterPro" id="IPR011032">
    <property type="entry name" value="GroES-like_sf"/>
</dbReference>
<dbReference type="EMBL" id="AOGT01000915">
    <property type="protein sequence ID" value="EMG48889.1"/>
    <property type="molecule type" value="Genomic_DNA"/>
</dbReference>
<dbReference type="Gene3D" id="3.40.50.720">
    <property type="entry name" value="NAD(P)-binding Rossmann-like Domain"/>
    <property type="match status" value="1"/>
</dbReference>
<comment type="similarity">
    <text evidence="2 6">Belongs to the zinc-containing alcohol dehydrogenase family.</text>
</comment>